<gene>
    <name evidence="4" type="ORF">PECUL_23A010907</name>
</gene>
<evidence type="ECO:0000256" key="2">
    <source>
        <dbReference type="ARBA" id="ARBA00022737"/>
    </source>
</evidence>
<protein>
    <submittedName>
        <fullName evidence="4">Leucine-rich repeat-containing 49</fullName>
    </submittedName>
</protein>
<dbReference type="SUPFAM" id="SSF52058">
    <property type="entry name" value="L domain-like"/>
    <property type="match status" value="1"/>
</dbReference>
<dbReference type="Pfam" id="PF12799">
    <property type="entry name" value="LRR_4"/>
    <property type="match status" value="1"/>
</dbReference>
<dbReference type="InterPro" id="IPR050576">
    <property type="entry name" value="Cilia_flagella_integrity"/>
</dbReference>
<dbReference type="SMART" id="SM00365">
    <property type="entry name" value="LRR_SD22"/>
    <property type="match status" value="7"/>
</dbReference>
<dbReference type="InterPro" id="IPR032675">
    <property type="entry name" value="LRR_dom_sf"/>
</dbReference>
<accession>A0AAD1RLB7</accession>
<dbReference type="InterPro" id="IPR003591">
    <property type="entry name" value="Leu-rich_rpt_typical-subtyp"/>
</dbReference>
<organism evidence="4 5">
    <name type="scientific">Pelobates cultripes</name>
    <name type="common">Western spadefoot toad</name>
    <dbReference type="NCBI Taxonomy" id="61616"/>
    <lineage>
        <taxon>Eukaryota</taxon>
        <taxon>Metazoa</taxon>
        <taxon>Chordata</taxon>
        <taxon>Craniata</taxon>
        <taxon>Vertebrata</taxon>
        <taxon>Euteleostomi</taxon>
        <taxon>Amphibia</taxon>
        <taxon>Batrachia</taxon>
        <taxon>Anura</taxon>
        <taxon>Pelobatoidea</taxon>
        <taxon>Pelobatidae</taxon>
        <taxon>Pelobates</taxon>
    </lineage>
</organism>
<evidence type="ECO:0000313" key="5">
    <source>
        <dbReference type="Proteomes" id="UP001295444"/>
    </source>
</evidence>
<dbReference type="PANTHER" id="PTHR45973">
    <property type="entry name" value="PROTEIN PHOSPHATASE 1 REGULATORY SUBUNIT SDS22-RELATED"/>
    <property type="match status" value="1"/>
</dbReference>
<feature type="compositionally biased region" description="Basic and acidic residues" evidence="3">
    <location>
        <begin position="52"/>
        <end position="66"/>
    </location>
</feature>
<dbReference type="SMART" id="SM00369">
    <property type="entry name" value="LRR_TYP"/>
    <property type="match status" value="5"/>
</dbReference>
<dbReference type="Gene3D" id="3.80.10.10">
    <property type="entry name" value="Ribonuclease Inhibitor"/>
    <property type="match status" value="3"/>
</dbReference>
<sequence>MLPGRYRGRLVSNAVNNCGLHLVLQTSPVAEKNKQYEFRLSKESSSVNSRTTQHDGERSSGGRQDGRVSSPVTRSKPSYIPVTTNVTEVFGSAPKYGKEYMSLGALGDIPSHLLPKPRSKSVSNCANPNNNNEDMSKEQFSYIRNLPRPEPGCPVVHRTPEEKAICPDKLNLERQKLNVCPIIEGEENLRLLYFQHNFITKIQNLSSLQRLIFLDLYDNQIEEINGLSALRSLRVLMLGKNRIKKIANLESLKSLDVLDLHGNQISKIENVSHLGELRVLNLARNFISQVENLNGLDSLTELNLRHNKINLVRDVDTLPSLQLLYLSFNNISRINDILCLADSTSLSDVTLDGNPIAQETWYRQTILGHMLQLRQLDMKRITEEERRTASVLARKEEERKRESHKQALLKEKKRIAICNAARQWDIQQNRVPSLASDLESLDCASPSHKPCQINGTTSYEFPKEERSIDTVLSSAVQALSVIDSHLVELEGDTLCLYGSGALESLDRTWSVQTSGSVCTVSFTFVNFDDIVQVLPKLRIKFPNATHLKFKETNLSTLHQFNALSHLRRLDQLTLDPQGNPVVNFSLWKFYVLFRLNNFNIQKINDVEVTQNDIIMSEKLFGILAYIASSKLPQSKLLAILGDFRKKPFNQFLEGKSKKYPAAGDESNDYRKLGGDIPSRAALHYLPQDLLNEKLEEIKEKKAFCHTYVQDLANEAADINMKNESLQKLWPQMFIELVRDAVIEVRDKNSYMKQCLQRICEQK</sequence>
<dbReference type="Pfam" id="PF14580">
    <property type="entry name" value="LRR_9"/>
    <property type="match status" value="1"/>
</dbReference>
<dbReference type="EMBL" id="OW240914">
    <property type="protein sequence ID" value="CAH2273786.1"/>
    <property type="molecule type" value="Genomic_DNA"/>
</dbReference>
<dbReference type="Proteomes" id="UP001295444">
    <property type="component" value="Chromosome 03"/>
</dbReference>
<keyword evidence="2" id="KW-0677">Repeat</keyword>
<keyword evidence="5" id="KW-1185">Reference proteome</keyword>
<evidence type="ECO:0000313" key="4">
    <source>
        <dbReference type="EMBL" id="CAH2273786.1"/>
    </source>
</evidence>
<dbReference type="AlphaFoldDB" id="A0AAD1RLB7"/>
<keyword evidence="1" id="KW-0433">Leucine-rich repeat</keyword>
<dbReference type="PROSITE" id="PS51450">
    <property type="entry name" value="LRR"/>
    <property type="match status" value="7"/>
</dbReference>
<dbReference type="InterPro" id="IPR025875">
    <property type="entry name" value="Leu-rich_rpt_4"/>
</dbReference>
<evidence type="ECO:0000256" key="1">
    <source>
        <dbReference type="ARBA" id="ARBA00022614"/>
    </source>
</evidence>
<evidence type="ECO:0000256" key="3">
    <source>
        <dbReference type="SAM" id="MobiDB-lite"/>
    </source>
</evidence>
<name>A0AAD1RLB7_PELCU</name>
<dbReference type="InterPro" id="IPR001611">
    <property type="entry name" value="Leu-rich_rpt"/>
</dbReference>
<dbReference type="FunFam" id="3.80.10.10:FF:000323">
    <property type="entry name" value="Leucine-rich repeat-containing protein 49 isoform 1"/>
    <property type="match status" value="1"/>
</dbReference>
<feature type="region of interest" description="Disordered" evidence="3">
    <location>
        <begin position="40"/>
        <end position="77"/>
    </location>
</feature>
<proteinExistence type="predicted"/>
<dbReference type="PANTHER" id="PTHR45973:SF8">
    <property type="entry name" value="LEUCINE-RICH REPEAT-CONTAINING PROTEIN 49"/>
    <property type="match status" value="1"/>
</dbReference>
<reference evidence="4" key="1">
    <citation type="submission" date="2022-03" db="EMBL/GenBank/DDBJ databases">
        <authorList>
            <person name="Alioto T."/>
            <person name="Alioto T."/>
            <person name="Gomez Garrido J."/>
        </authorList>
    </citation>
    <scope>NUCLEOTIDE SEQUENCE</scope>
</reference>